<keyword evidence="7 8" id="KW-0472">Membrane</keyword>
<feature type="domain" description="Casparian strip membrane protein" evidence="9">
    <location>
        <begin position="4"/>
        <end position="148"/>
    </location>
</feature>
<dbReference type="InterPro" id="IPR006702">
    <property type="entry name" value="CASP_dom"/>
</dbReference>
<dbReference type="NCBIfam" id="TIGR01569">
    <property type="entry name" value="A_tha_TIGR01569"/>
    <property type="match status" value="1"/>
</dbReference>
<dbReference type="OMA" id="GTNTMEI"/>
<accession>A0A0A0KNU7</accession>
<dbReference type="InterPro" id="IPR006459">
    <property type="entry name" value="CASP/CASPL"/>
</dbReference>
<dbReference type="GO" id="GO:0005886">
    <property type="term" value="C:plasma membrane"/>
    <property type="evidence" value="ECO:0007669"/>
    <property type="project" value="UniProtKB-SubCell"/>
</dbReference>
<evidence type="ECO:0000256" key="4">
    <source>
        <dbReference type="ARBA" id="ARBA00022475"/>
    </source>
</evidence>
<reference evidence="10 11" key="3">
    <citation type="journal article" date="2010" name="BMC Genomics">
        <title>Transcriptome sequencing and comparative analysis of cucumber flowers with different sex types.</title>
        <authorList>
            <person name="Guo S."/>
            <person name="Zheng Y."/>
            <person name="Joung J.G."/>
            <person name="Liu S."/>
            <person name="Zhang Z."/>
            <person name="Crasta O.R."/>
            <person name="Sobral B.W."/>
            <person name="Xu Y."/>
            <person name="Huang S."/>
            <person name="Fei Z."/>
        </authorList>
    </citation>
    <scope>NUCLEOTIDE SEQUENCE [LARGE SCALE GENOMIC DNA]</scope>
    <source>
        <strain evidence="11">cv. 9930</strain>
    </source>
</reference>
<dbReference type="PANTHER" id="PTHR33573">
    <property type="entry name" value="CASP-LIKE PROTEIN 4A4"/>
    <property type="match status" value="1"/>
</dbReference>
<evidence type="ECO:0000256" key="1">
    <source>
        <dbReference type="ARBA" id="ARBA00004651"/>
    </source>
</evidence>
<evidence type="ECO:0000256" key="5">
    <source>
        <dbReference type="ARBA" id="ARBA00022692"/>
    </source>
</evidence>
<organism evidence="10 11">
    <name type="scientific">Cucumis sativus</name>
    <name type="common">Cucumber</name>
    <dbReference type="NCBI Taxonomy" id="3659"/>
    <lineage>
        <taxon>Eukaryota</taxon>
        <taxon>Viridiplantae</taxon>
        <taxon>Streptophyta</taxon>
        <taxon>Embryophyta</taxon>
        <taxon>Tracheophyta</taxon>
        <taxon>Spermatophyta</taxon>
        <taxon>Magnoliopsida</taxon>
        <taxon>eudicotyledons</taxon>
        <taxon>Gunneridae</taxon>
        <taxon>Pentapetalae</taxon>
        <taxon>rosids</taxon>
        <taxon>fabids</taxon>
        <taxon>Cucurbitales</taxon>
        <taxon>Cucurbitaceae</taxon>
        <taxon>Benincaseae</taxon>
        <taxon>Cucumis</taxon>
    </lineage>
</organism>
<evidence type="ECO:0000256" key="2">
    <source>
        <dbReference type="ARBA" id="ARBA00007651"/>
    </source>
</evidence>
<name>A0A0A0KNU7_CUCSA</name>
<comment type="subunit">
    <text evidence="3 8">Homodimer and heterodimers.</text>
</comment>
<evidence type="ECO:0000313" key="11">
    <source>
        <dbReference type="Proteomes" id="UP000029981"/>
    </source>
</evidence>
<feature type="transmembrane region" description="Helical" evidence="8">
    <location>
        <begin position="56"/>
        <end position="77"/>
    </location>
</feature>
<evidence type="ECO:0000256" key="7">
    <source>
        <dbReference type="ARBA" id="ARBA00023136"/>
    </source>
</evidence>
<evidence type="ECO:0000256" key="8">
    <source>
        <dbReference type="RuleBase" id="RU361233"/>
    </source>
</evidence>
<keyword evidence="6 8" id="KW-1133">Transmembrane helix</keyword>
<reference evidence="10 11" key="2">
    <citation type="journal article" date="2009" name="PLoS ONE">
        <title>An integrated genetic and cytogenetic map of the cucumber genome.</title>
        <authorList>
            <person name="Ren Y."/>
            <person name="Zhang Z."/>
            <person name="Liu J."/>
            <person name="Staub J.E."/>
            <person name="Han Y."/>
            <person name="Cheng Z."/>
            <person name="Li X."/>
            <person name="Lu J."/>
            <person name="Miao H."/>
            <person name="Kang H."/>
            <person name="Xie B."/>
            <person name="Gu X."/>
            <person name="Wang X."/>
            <person name="Du Y."/>
            <person name="Jin W."/>
            <person name="Huang S."/>
        </authorList>
    </citation>
    <scope>NUCLEOTIDE SEQUENCE [LARGE SCALE GENOMIC DNA]</scope>
    <source>
        <strain evidence="11">cv. 9930</strain>
    </source>
</reference>
<sequence>MASKGLRIASLILRNLTFILTFISLLIVATNSKTVLIDGTVGEVKVKFNNVASYRYLVATAVIGGALSLLQIVFNIYHLITNGEGTPLFYMFSDQLLTYLLLSGASAGLGAGIDLRVNIKELLEGTYFNSFFDKANAGSAILLLAFVCAAIVSVLSSLALIR</sequence>
<feature type="transmembrane region" description="Helical" evidence="8">
    <location>
        <begin position="137"/>
        <end position="161"/>
    </location>
</feature>
<evidence type="ECO:0000259" key="9">
    <source>
        <dbReference type="Pfam" id="PF04535"/>
    </source>
</evidence>
<dbReference type="EMBL" id="CM002926">
    <property type="protein sequence ID" value="KGN51298.1"/>
    <property type="molecule type" value="Genomic_DNA"/>
</dbReference>
<evidence type="ECO:0000313" key="10">
    <source>
        <dbReference type="EMBL" id="KGN51298.1"/>
    </source>
</evidence>
<evidence type="ECO:0000256" key="3">
    <source>
        <dbReference type="ARBA" id="ARBA00011489"/>
    </source>
</evidence>
<gene>
    <name evidence="10" type="ORF">Csa_5G515030</name>
</gene>
<dbReference type="STRING" id="3659.A0A0A0KNU7"/>
<proteinExistence type="inferred from homology"/>
<comment type="caution">
    <text evidence="8">Lacks conserved residue(s) required for the propagation of feature annotation.</text>
</comment>
<dbReference type="Proteomes" id="UP000029981">
    <property type="component" value="Chromosome 5"/>
</dbReference>
<dbReference type="AlphaFoldDB" id="A0A0A0KNU7"/>
<reference evidence="10 11" key="4">
    <citation type="journal article" date="2011" name="BMC Genomics">
        <title>RNA-Seq improves annotation of protein-coding genes in the cucumber genome.</title>
        <authorList>
            <person name="Li Z."/>
            <person name="Zhang Z."/>
            <person name="Yan P."/>
            <person name="Huang S."/>
            <person name="Fei Z."/>
            <person name="Lin K."/>
        </authorList>
    </citation>
    <scope>NUCLEOTIDE SEQUENCE [LARGE SCALE GENOMIC DNA]</scope>
    <source>
        <strain evidence="11">cv. 9930</strain>
    </source>
</reference>
<keyword evidence="11" id="KW-1185">Reference proteome</keyword>
<evidence type="ECO:0000256" key="6">
    <source>
        <dbReference type="ARBA" id="ARBA00022989"/>
    </source>
</evidence>
<comment type="subcellular location">
    <subcellularLocation>
        <location evidence="1 8">Cell membrane</location>
        <topology evidence="1 8">Multi-pass membrane protein</topology>
    </subcellularLocation>
</comment>
<dbReference type="Gramene" id="KGN51298">
    <property type="protein sequence ID" value="KGN51298"/>
    <property type="gene ID" value="Csa_5G515030"/>
</dbReference>
<dbReference type="Pfam" id="PF04535">
    <property type="entry name" value="CASP_dom"/>
    <property type="match status" value="1"/>
</dbReference>
<feature type="transmembrane region" description="Helical" evidence="8">
    <location>
        <begin position="97"/>
        <end position="117"/>
    </location>
</feature>
<keyword evidence="5 8" id="KW-0812">Transmembrane</keyword>
<dbReference type="PANTHER" id="PTHR33573:SF40">
    <property type="entry name" value="CASP-LIKE PROTEIN 4D2"/>
    <property type="match status" value="1"/>
</dbReference>
<reference evidence="10 11" key="1">
    <citation type="journal article" date="2009" name="Nat. Genet.">
        <title>The genome of the cucumber, Cucumis sativus L.</title>
        <authorList>
            <person name="Huang S."/>
            <person name="Li R."/>
            <person name="Zhang Z."/>
            <person name="Li L."/>
            <person name="Gu X."/>
            <person name="Fan W."/>
            <person name="Lucas W.J."/>
            <person name="Wang X."/>
            <person name="Xie B."/>
            <person name="Ni P."/>
            <person name="Ren Y."/>
            <person name="Zhu H."/>
            <person name="Li J."/>
            <person name="Lin K."/>
            <person name="Jin W."/>
            <person name="Fei Z."/>
            <person name="Li G."/>
            <person name="Staub J."/>
            <person name="Kilian A."/>
            <person name="van der Vossen E.A."/>
            <person name="Wu Y."/>
            <person name="Guo J."/>
            <person name="He J."/>
            <person name="Jia Z."/>
            <person name="Ren Y."/>
            <person name="Tian G."/>
            <person name="Lu Y."/>
            <person name="Ruan J."/>
            <person name="Qian W."/>
            <person name="Wang M."/>
            <person name="Huang Q."/>
            <person name="Li B."/>
            <person name="Xuan Z."/>
            <person name="Cao J."/>
            <person name="Asan"/>
            <person name="Wu Z."/>
            <person name="Zhang J."/>
            <person name="Cai Q."/>
            <person name="Bai Y."/>
            <person name="Zhao B."/>
            <person name="Han Y."/>
            <person name="Li Y."/>
            <person name="Li X."/>
            <person name="Wang S."/>
            <person name="Shi Q."/>
            <person name="Liu S."/>
            <person name="Cho W.K."/>
            <person name="Kim J.Y."/>
            <person name="Xu Y."/>
            <person name="Heller-Uszynska K."/>
            <person name="Miao H."/>
            <person name="Cheng Z."/>
            <person name="Zhang S."/>
            <person name="Wu J."/>
            <person name="Yang Y."/>
            <person name="Kang H."/>
            <person name="Li M."/>
            <person name="Liang H."/>
            <person name="Ren X."/>
            <person name="Shi Z."/>
            <person name="Wen M."/>
            <person name="Jian M."/>
            <person name="Yang H."/>
            <person name="Zhang G."/>
            <person name="Yang Z."/>
            <person name="Chen R."/>
            <person name="Liu S."/>
            <person name="Li J."/>
            <person name="Ma L."/>
            <person name="Liu H."/>
            <person name="Zhou Y."/>
            <person name="Zhao J."/>
            <person name="Fang X."/>
            <person name="Li G."/>
            <person name="Fang L."/>
            <person name="Li Y."/>
            <person name="Liu D."/>
            <person name="Zheng H."/>
            <person name="Zhang Y."/>
            <person name="Qin N."/>
            <person name="Li Z."/>
            <person name="Yang G."/>
            <person name="Yang S."/>
            <person name="Bolund L."/>
            <person name="Kristiansen K."/>
            <person name="Zheng H."/>
            <person name="Li S."/>
            <person name="Zhang X."/>
            <person name="Yang H."/>
            <person name="Wang J."/>
            <person name="Sun R."/>
            <person name="Zhang B."/>
            <person name="Jiang S."/>
            <person name="Wang J."/>
            <person name="Du Y."/>
            <person name="Li S."/>
        </authorList>
    </citation>
    <scope>NUCLEOTIDE SEQUENCE [LARGE SCALE GENOMIC DNA]</scope>
    <source>
        <strain evidence="11">cv. 9930</strain>
    </source>
</reference>
<comment type="similarity">
    <text evidence="2 8">Belongs to the Casparian strip membrane proteins (CASP) family.</text>
</comment>
<protein>
    <recommendedName>
        <fullName evidence="8">CASP-like protein</fullName>
    </recommendedName>
</protein>
<keyword evidence="4 8" id="KW-1003">Cell membrane</keyword>